<dbReference type="RefSeq" id="WP_190436309.1">
    <property type="nucleotide sequence ID" value="NZ_JAMPKM010000020.1"/>
</dbReference>
<accession>A0ABV0JGE6</accession>
<gene>
    <name evidence="1" type="ORF">NC998_23635</name>
</gene>
<evidence type="ECO:0000313" key="2">
    <source>
        <dbReference type="Proteomes" id="UP001464891"/>
    </source>
</evidence>
<reference evidence="1 2" key="1">
    <citation type="submission" date="2022-04" db="EMBL/GenBank/DDBJ databases">
        <title>Positive selection, recombination, and allopatry shape intraspecific diversity of widespread and dominant cyanobacteria.</title>
        <authorList>
            <person name="Wei J."/>
            <person name="Shu W."/>
            <person name="Hu C."/>
        </authorList>
    </citation>
    <scope>NUCLEOTIDE SEQUENCE [LARGE SCALE GENOMIC DNA]</scope>
    <source>
        <strain evidence="1 2">GB2-A4</strain>
    </source>
</reference>
<evidence type="ECO:0000313" key="1">
    <source>
        <dbReference type="EMBL" id="MEP0820101.1"/>
    </source>
</evidence>
<proteinExistence type="predicted"/>
<dbReference type="EMBL" id="JAMPKM010000020">
    <property type="protein sequence ID" value="MEP0820101.1"/>
    <property type="molecule type" value="Genomic_DNA"/>
</dbReference>
<dbReference type="Proteomes" id="UP001464891">
    <property type="component" value="Unassembled WGS sequence"/>
</dbReference>
<comment type="caution">
    <text evidence="1">The sequence shown here is derived from an EMBL/GenBank/DDBJ whole genome shotgun (WGS) entry which is preliminary data.</text>
</comment>
<organism evidence="1 2">
    <name type="scientific">Trichocoleus desertorum GB2-A4</name>
    <dbReference type="NCBI Taxonomy" id="2933944"/>
    <lineage>
        <taxon>Bacteria</taxon>
        <taxon>Bacillati</taxon>
        <taxon>Cyanobacteriota</taxon>
        <taxon>Cyanophyceae</taxon>
        <taxon>Leptolyngbyales</taxon>
        <taxon>Trichocoleusaceae</taxon>
        <taxon>Trichocoleus</taxon>
    </lineage>
</organism>
<name>A0ABV0JGE6_9CYAN</name>
<keyword evidence="2" id="KW-1185">Reference proteome</keyword>
<evidence type="ECO:0008006" key="3">
    <source>
        <dbReference type="Google" id="ProtNLM"/>
    </source>
</evidence>
<protein>
    <recommendedName>
        <fullName evidence="3">Apea-like HEPN domain-containing protein</fullName>
    </recommendedName>
</protein>
<sequence>MKVEIALNLTSNQESNAFLRALWAEFRYSFGKCAWQYSPYKDGKKNRIYFGYVDLGLNGAIGISISYKRKNIIKKIFLEQNFNRIPPEIEAKLSNAIDKAISESRSPRIYYVQTDFESTPMAIGNYSGSHFRLYAIDEKTNRIIYEVKGFDAIDALTEAQKIIPKIFDFLSVCTNSVFTSTSTEIFKNQLNSDIHEVFFEDFDWIDDYPRIEKNLALWEIQRDFLDKILVNDIELNHPFLRSSSHFHSAQKLWLTSSSLVENTIELSSVLYVSALEVATELYPLENSTCKECGQKKYSIRQRVKELTRTHLNEYIERFIDNYYSARSKYLHVGVLSSDSSYIGASIPQLDPASDSGCRIQTSILPINLKEYVSYILRSIFMQKMTTDDRSLPK</sequence>